<evidence type="ECO:0000313" key="3">
    <source>
        <dbReference type="EMBL" id="GMH85418.1"/>
    </source>
</evidence>
<keyword evidence="2" id="KW-0472">Membrane</keyword>
<accession>A0A9W7BES9</accession>
<dbReference type="Proteomes" id="UP001165085">
    <property type="component" value="Unassembled WGS sequence"/>
</dbReference>
<dbReference type="EMBL" id="BRXY01000303">
    <property type="protein sequence ID" value="GMH85418.1"/>
    <property type="molecule type" value="Genomic_DNA"/>
</dbReference>
<gene>
    <name evidence="3" type="ORF">TrST_g488</name>
</gene>
<dbReference type="AlphaFoldDB" id="A0A9W7BES9"/>
<keyword evidence="4" id="KW-1185">Reference proteome</keyword>
<keyword evidence="2" id="KW-0812">Transmembrane</keyword>
<comment type="caution">
    <text evidence="3">The sequence shown here is derived from an EMBL/GenBank/DDBJ whole genome shotgun (WGS) entry which is preliminary data.</text>
</comment>
<organism evidence="3 4">
    <name type="scientific">Triparma strigata</name>
    <dbReference type="NCBI Taxonomy" id="1606541"/>
    <lineage>
        <taxon>Eukaryota</taxon>
        <taxon>Sar</taxon>
        <taxon>Stramenopiles</taxon>
        <taxon>Ochrophyta</taxon>
        <taxon>Bolidophyceae</taxon>
        <taxon>Parmales</taxon>
        <taxon>Triparmaceae</taxon>
        <taxon>Triparma</taxon>
    </lineage>
</organism>
<evidence type="ECO:0000256" key="1">
    <source>
        <dbReference type="SAM" id="MobiDB-lite"/>
    </source>
</evidence>
<feature type="region of interest" description="Disordered" evidence="1">
    <location>
        <begin position="255"/>
        <end position="280"/>
    </location>
</feature>
<evidence type="ECO:0000256" key="2">
    <source>
        <dbReference type="SAM" id="Phobius"/>
    </source>
</evidence>
<keyword evidence="2" id="KW-1133">Transmembrane helix</keyword>
<feature type="transmembrane region" description="Helical" evidence="2">
    <location>
        <begin position="99"/>
        <end position="122"/>
    </location>
</feature>
<evidence type="ECO:0000313" key="4">
    <source>
        <dbReference type="Proteomes" id="UP001165085"/>
    </source>
</evidence>
<feature type="transmembrane region" description="Helical" evidence="2">
    <location>
        <begin position="34"/>
        <end position="52"/>
    </location>
</feature>
<feature type="transmembrane region" description="Helical" evidence="2">
    <location>
        <begin position="134"/>
        <end position="156"/>
    </location>
</feature>
<name>A0A9W7BES9_9STRA</name>
<proteinExistence type="predicted"/>
<protein>
    <submittedName>
        <fullName evidence="3">Uncharacterized protein</fullName>
    </submittedName>
</protein>
<dbReference type="OrthoDB" id="231956at2759"/>
<sequence length="280" mass="33196">MISYDWDTSPKQRRMIPFQYGYIPDKASMTSTRWLMYYLAADLGLFYLFKIVRKDFFYFLDLRGLIRLVVAIFERLSIKLMVDFTMLIHARGPCEMGGFWFLTTSLISLAGSVASVALYNSYYYDEDFKLEVETLQTVLGVLSAIWMSSAIAFVSVMNRKYLSTFYNFDTASDYGRKCFLNAREDQDDVKSELLNDHPDVYRTWGDELIKPWTLKNWDRWEEEKPAWFTDTWIDNVPNNYIPYDWRVKYNKTKGRVDDPKQRRRSSVQQVKMLMGGEEEK</sequence>
<reference evidence="4" key="1">
    <citation type="journal article" date="2023" name="Commun. Biol.">
        <title>Genome analysis of Parmales, the sister group of diatoms, reveals the evolutionary specialization of diatoms from phago-mixotrophs to photoautotrophs.</title>
        <authorList>
            <person name="Ban H."/>
            <person name="Sato S."/>
            <person name="Yoshikawa S."/>
            <person name="Yamada K."/>
            <person name="Nakamura Y."/>
            <person name="Ichinomiya M."/>
            <person name="Sato N."/>
            <person name="Blanc-Mathieu R."/>
            <person name="Endo H."/>
            <person name="Kuwata A."/>
            <person name="Ogata H."/>
        </authorList>
    </citation>
    <scope>NUCLEOTIDE SEQUENCE [LARGE SCALE GENOMIC DNA]</scope>
    <source>
        <strain evidence="4">NIES 3701</strain>
    </source>
</reference>